<name>A0ABT5F3E3_9BACT</name>
<reference evidence="1 2" key="1">
    <citation type="submission" date="2022-11" db="EMBL/GenBank/DDBJ databases">
        <title>Minimal conservation of predation-associated metabolite biosynthetic gene clusters underscores biosynthetic potential of Myxococcota including descriptions for ten novel species: Archangium lansinium sp. nov., Myxococcus landrumus sp. nov., Nannocystis bai.</title>
        <authorList>
            <person name="Ahearne A."/>
            <person name="Stevens C."/>
            <person name="Dowd S."/>
        </authorList>
    </citation>
    <scope>NUCLEOTIDE SEQUENCE [LARGE SCALE GENOMIC DNA]</scope>
    <source>
        <strain evidence="1 2">RJM3</strain>
    </source>
</reference>
<keyword evidence="2" id="KW-1185">Reference proteome</keyword>
<proteinExistence type="predicted"/>
<organism evidence="1 2">
    <name type="scientific">Polyangium mundeleinium</name>
    <dbReference type="NCBI Taxonomy" id="2995306"/>
    <lineage>
        <taxon>Bacteria</taxon>
        <taxon>Pseudomonadati</taxon>
        <taxon>Myxococcota</taxon>
        <taxon>Polyangia</taxon>
        <taxon>Polyangiales</taxon>
        <taxon>Polyangiaceae</taxon>
        <taxon>Polyangium</taxon>
    </lineage>
</organism>
<sequence>MSIMPGTRPIYMWEDAPCTGLCVEAGGEAVCEPQPDGRCPSCEGDCAHGATLCVENSALDCDAKGRLLRESVCDVACVVGVSEVSKEPLALCALSPAPEPACEGHEQTGGVACVDGKKTRCQAGFAVARLTQNEGDCGPSEFCVETESTPLCALEPSPNPSCAGVEDFGQVCVDGITVWCRGGFVVQRGSACSP</sequence>
<comment type="caution">
    <text evidence="1">The sequence shown here is derived from an EMBL/GenBank/DDBJ whole genome shotgun (WGS) entry which is preliminary data.</text>
</comment>
<gene>
    <name evidence="1" type="ORF">POL67_40055</name>
</gene>
<evidence type="ECO:0000313" key="2">
    <source>
        <dbReference type="Proteomes" id="UP001221411"/>
    </source>
</evidence>
<evidence type="ECO:0008006" key="3">
    <source>
        <dbReference type="Google" id="ProtNLM"/>
    </source>
</evidence>
<protein>
    <recommendedName>
        <fullName evidence="3">IGFBP N-terminal domain-containing protein</fullName>
    </recommendedName>
</protein>
<evidence type="ECO:0000313" key="1">
    <source>
        <dbReference type="EMBL" id="MDC0747595.1"/>
    </source>
</evidence>
<dbReference type="Proteomes" id="UP001221411">
    <property type="component" value="Unassembled WGS sequence"/>
</dbReference>
<dbReference type="EMBL" id="JAQNDO010000001">
    <property type="protein sequence ID" value="MDC0747595.1"/>
    <property type="molecule type" value="Genomic_DNA"/>
</dbReference>
<accession>A0ABT5F3E3</accession>
<dbReference type="RefSeq" id="WP_271926117.1">
    <property type="nucleotide sequence ID" value="NZ_JAQNDO010000001.1"/>
</dbReference>